<evidence type="ECO:0000313" key="2">
    <source>
        <dbReference type="EMBL" id="KAA8584201.1"/>
    </source>
</evidence>
<dbReference type="EMBL" id="VOFY01000016">
    <property type="protein sequence ID" value="KAA8584201.1"/>
    <property type="molecule type" value="Genomic_DNA"/>
</dbReference>
<dbReference type="AlphaFoldDB" id="A0A5J5CY00"/>
<organism evidence="2 3">
    <name type="scientific">Etheostoma spectabile</name>
    <name type="common">orangethroat darter</name>
    <dbReference type="NCBI Taxonomy" id="54343"/>
    <lineage>
        <taxon>Eukaryota</taxon>
        <taxon>Metazoa</taxon>
        <taxon>Chordata</taxon>
        <taxon>Craniata</taxon>
        <taxon>Vertebrata</taxon>
        <taxon>Euteleostomi</taxon>
        <taxon>Actinopterygii</taxon>
        <taxon>Neopterygii</taxon>
        <taxon>Teleostei</taxon>
        <taxon>Neoteleostei</taxon>
        <taxon>Acanthomorphata</taxon>
        <taxon>Eupercaria</taxon>
        <taxon>Perciformes</taxon>
        <taxon>Percoidei</taxon>
        <taxon>Percidae</taxon>
        <taxon>Etheostomatinae</taxon>
        <taxon>Etheostoma</taxon>
    </lineage>
</organism>
<evidence type="ECO:0000313" key="3">
    <source>
        <dbReference type="Proteomes" id="UP000327493"/>
    </source>
</evidence>
<proteinExistence type="predicted"/>
<reference evidence="2 3" key="1">
    <citation type="submission" date="2019-08" db="EMBL/GenBank/DDBJ databases">
        <title>A chromosome-level genome assembly, high-density linkage maps, and genome scans reveal the genomic architecture of hybrid incompatibilities underlying speciation via character displacement in darters (Percidae: Etheostominae).</title>
        <authorList>
            <person name="Moran R.L."/>
            <person name="Catchen J.M."/>
            <person name="Fuller R.C."/>
        </authorList>
    </citation>
    <scope>NUCLEOTIDE SEQUENCE [LARGE SCALE GENOMIC DNA]</scope>
    <source>
        <strain evidence="2">EspeVRDwgs_2016</strain>
        <tissue evidence="2">Muscle</tissue>
    </source>
</reference>
<feature type="region of interest" description="Disordered" evidence="1">
    <location>
        <begin position="1"/>
        <end position="22"/>
    </location>
</feature>
<gene>
    <name evidence="2" type="ORF">FQN60_007986</name>
</gene>
<accession>A0A5J5CY00</accession>
<protein>
    <submittedName>
        <fullName evidence="2">Uncharacterized protein</fullName>
    </submittedName>
</protein>
<sequence length="228" mass="25184">MRTASPTGREAPPVLSGPGCPGSRRQNLGTALRLLDSHTTLHDSVFSLCRWVTISIAVNETWRGSIDVLFRVPVDVNPVDDPLQRGRFLSSLQLWQYHASGFQSASWGRLQEIGYGAHHKIAVDGLFNISVWLPPGETTPPPCRFTGPWSLPLTDPAAYNLPGALRRVETRAEDTDRATRWICFVFVATDPSICHRHPGQEQRHIAGTCSQESGRTVQGNPAEAALWR</sequence>
<dbReference type="Proteomes" id="UP000327493">
    <property type="component" value="Chromosome 16"/>
</dbReference>
<evidence type="ECO:0000256" key="1">
    <source>
        <dbReference type="SAM" id="MobiDB-lite"/>
    </source>
</evidence>
<comment type="caution">
    <text evidence="2">The sequence shown here is derived from an EMBL/GenBank/DDBJ whole genome shotgun (WGS) entry which is preliminary data.</text>
</comment>
<keyword evidence="3" id="KW-1185">Reference proteome</keyword>
<name>A0A5J5CY00_9PERO</name>